<name>A0ABV7Z1W3_9BACT</name>
<dbReference type="PROSITE" id="PS51257">
    <property type="entry name" value="PROKAR_LIPOPROTEIN"/>
    <property type="match status" value="1"/>
</dbReference>
<dbReference type="EMBL" id="JBHRYQ010000001">
    <property type="protein sequence ID" value="MFC3812470.1"/>
    <property type="molecule type" value="Genomic_DNA"/>
</dbReference>
<protein>
    <submittedName>
        <fullName evidence="3">Uncharacterized protein</fullName>
    </submittedName>
</protein>
<sequence length="93" mass="9914">MKKNSIIILFASLVALTSCSYQSNNRIEQDDLNKDNERVYGVSPDSAAAQLKNVYTPNPENEARATAIKNKLYGAPASAPTEGPAVAADTTAK</sequence>
<dbReference type="RefSeq" id="WP_379839349.1">
    <property type="nucleotide sequence ID" value="NZ_JBHRYQ010000001.1"/>
</dbReference>
<feature type="signal peptide" evidence="2">
    <location>
        <begin position="1"/>
        <end position="23"/>
    </location>
</feature>
<dbReference type="Proteomes" id="UP001595616">
    <property type="component" value="Unassembled WGS sequence"/>
</dbReference>
<evidence type="ECO:0000313" key="4">
    <source>
        <dbReference type="Proteomes" id="UP001595616"/>
    </source>
</evidence>
<keyword evidence="4" id="KW-1185">Reference proteome</keyword>
<reference evidence="4" key="1">
    <citation type="journal article" date="2019" name="Int. J. Syst. Evol. Microbiol.">
        <title>The Global Catalogue of Microorganisms (GCM) 10K type strain sequencing project: providing services to taxonomists for standard genome sequencing and annotation.</title>
        <authorList>
            <consortium name="The Broad Institute Genomics Platform"/>
            <consortium name="The Broad Institute Genome Sequencing Center for Infectious Disease"/>
            <person name="Wu L."/>
            <person name="Ma J."/>
        </authorList>
    </citation>
    <scope>NUCLEOTIDE SEQUENCE [LARGE SCALE GENOMIC DNA]</scope>
    <source>
        <strain evidence="4">CECT 7956</strain>
    </source>
</reference>
<keyword evidence="2" id="KW-0732">Signal</keyword>
<organism evidence="3 4">
    <name type="scientific">Lacihabitans lacunae</name>
    <dbReference type="NCBI Taxonomy" id="1028214"/>
    <lineage>
        <taxon>Bacteria</taxon>
        <taxon>Pseudomonadati</taxon>
        <taxon>Bacteroidota</taxon>
        <taxon>Cytophagia</taxon>
        <taxon>Cytophagales</taxon>
        <taxon>Leadbetterellaceae</taxon>
        <taxon>Lacihabitans</taxon>
    </lineage>
</organism>
<proteinExistence type="predicted"/>
<feature type="region of interest" description="Disordered" evidence="1">
    <location>
        <begin position="74"/>
        <end position="93"/>
    </location>
</feature>
<feature type="chain" id="PRO_5045573438" evidence="2">
    <location>
        <begin position="24"/>
        <end position="93"/>
    </location>
</feature>
<gene>
    <name evidence="3" type="ORF">ACFOOI_17555</name>
</gene>
<evidence type="ECO:0000256" key="1">
    <source>
        <dbReference type="SAM" id="MobiDB-lite"/>
    </source>
</evidence>
<evidence type="ECO:0000256" key="2">
    <source>
        <dbReference type="SAM" id="SignalP"/>
    </source>
</evidence>
<comment type="caution">
    <text evidence="3">The sequence shown here is derived from an EMBL/GenBank/DDBJ whole genome shotgun (WGS) entry which is preliminary data.</text>
</comment>
<evidence type="ECO:0000313" key="3">
    <source>
        <dbReference type="EMBL" id="MFC3812470.1"/>
    </source>
</evidence>
<accession>A0ABV7Z1W3</accession>